<dbReference type="AlphaFoldDB" id="A0A2H3NJ66"/>
<keyword evidence="3" id="KW-1185">Reference proteome</keyword>
<dbReference type="PANTHER" id="PTHR36966:SF1">
    <property type="entry name" value="REP-ASSOCIATED TYROSINE TRANSPOSASE"/>
    <property type="match status" value="1"/>
</dbReference>
<dbReference type="SUPFAM" id="SSF143422">
    <property type="entry name" value="Transposase IS200-like"/>
    <property type="match status" value="1"/>
</dbReference>
<proteinExistence type="predicted"/>
<evidence type="ECO:0000259" key="1">
    <source>
        <dbReference type="SMART" id="SM01321"/>
    </source>
</evidence>
<dbReference type="GO" id="GO:0004803">
    <property type="term" value="F:transposase activity"/>
    <property type="evidence" value="ECO:0007669"/>
    <property type="project" value="InterPro"/>
</dbReference>
<accession>A0A2H3NJ66</accession>
<evidence type="ECO:0000313" key="3">
    <source>
        <dbReference type="Proteomes" id="UP000221024"/>
    </source>
</evidence>
<gene>
    <name evidence="2" type="ORF">CRI93_13100</name>
</gene>
<sequence>MSYNPDIHARQSMRHPEWDYTHPGVYFITICTHERQHLFGYIDTGHMHMNTCGRLVSDEWHRTEQVRANVTLDAFVVMPNHIHGIIWIRPDTASRDSSAMNPYGDTFPHPGNTGNTPTPDHNRAYGRTVANSISTMMRQFKSIATKRINRHRNTPGAAVWQGNFYDRIIRNRQALRHIRRYIHNNPARWTQDRFHSHR</sequence>
<dbReference type="PANTHER" id="PTHR36966">
    <property type="entry name" value="REP-ASSOCIATED TYROSINE TRANSPOSASE"/>
    <property type="match status" value="1"/>
</dbReference>
<evidence type="ECO:0000313" key="2">
    <source>
        <dbReference type="EMBL" id="PEN05445.1"/>
    </source>
</evidence>
<dbReference type="Gene3D" id="3.30.70.1290">
    <property type="entry name" value="Transposase IS200-like"/>
    <property type="match status" value="1"/>
</dbReference>
<protein>
    <submittedName>
        <fullName evidence="2">Transposase</fullName>
    </submittedName>
</protein>
<dbReference type="InterPro" id="IPR036515">
    <property type="entry name" value="Transposase_17_sf"/>
</dbReference>
<dbReference type="InterPro" id="IPR002686">
    <property type="entry name" value="Transposase_17"/>
</dbReference>
<feature type="domain" description="Transposase IS200-like" evidence="1">
    <location>
        <begin position="22"/>
        <end position="185"/>
    </location>
</feature>
<dbReference type="RefSeq" id="WP_098063094.1">
    <property type="nucleotide sequence ID" value="NZ_PDEP01000014.1"/>
</dbReference>
<organism evidence="2 3">
    <name type="scientific">Longimonas halophila</name>
    <dbReference type="NCBI Taxonomy" id="1469170"/>
    <lineage>
        <taxon>Bacteria</taxon>
        <taxon>Pseudomonadati</taxon>
        <taxon>Rhodothermota</taxon>
        <taxon>Rhodothermia</taxon>
        <taxon>Rhodothermales</taxon>
        <taxon>Salisaetaceae</taxon>
        <taxon>Longimonas</taxon>
    </lineage>
</organism>
<comment type="caution">
    <text evidence="2">The sequence shown here is derived from an EMBL/GenBank/DDBJ whole genome shotgun (WGS) entry which is preliminary data.</text>
</comment>
<reference evidence="2 3" key="1">
    <citation type="submission" date="2017-10" db="EMBL/GenBank/DDBJ databases">
        <title>Draft genome of Longimonas halophila.</title>
        <authorList>
            <person name="Goh K.M."/>
            <person name="Shamsir M.S."/>
            <person name="Lim S.W."/>
        </authorList>
    </citation>
    <scope>NUCLEOTIDE SEQUENCE [LARGE SCALE GENOMIC DNA]</scope>
    <source>
        <strain evidence="2 3">KCTC 42399</strain>
    </source>
</reference>
<dbReference type="SMART" id="SM01321">
    <property type="entry name" value="Y1_Tnp"/>
    <property type="match status" value="1"/>
</dbReference>
<dbReference type="EMBL" id="PDEP01000014">
    <property type="protein sequence ID" value="PEN05445.1"/>
    <property type="molecule type" value="Genomic_DNA"/>
</dbReference>
<name>A0A2H3NJ66_9BACT</name>
<dbReference type="InterPro" id="IPR052715">
    <property type="entry name" value="RAYT_transposase"/>
</dbReference>
<dbReference type="GO" id="GO:0043565">
    <property type="term" value="F:sequence-specific DNA binding"/>
    <property type="evidence" value="ECO:0007669"/>
    <property type="project" value="TreeGrafter"/>
</dbReference>
<dbReference type="Proteomes" id="UP000221024">
    <property type="component" value="Unassembled WGS sequence"/>
</dbReference>
<dbReference type="GO" id="GO:0006313">
    <property type="term" value="P:DNA transposition"/>
    <property type="evidence" value="ECO:0007669"/>
    <property type="project" value="InterPro"/>
</dbReference>